<protein>
    <submittedName>
        <fullName evidence="2">Uncharacterized protein</fullName>
    </submittedName>
</protein>
<dbReference type="Proteomes" id="UP000054018">
    <property type="component" value="Unassembled WGS sequence"/>
</dbReference>
<reference evidence="3" key="2">
    <citation type="submission" date="2015-01" db="EMBL/GenBank/DDBJ databases">
        <title>Evolutionary Origins and Diversification of the Mycorrhizal Mutualists.</title>
        <authorList>
            <consortium name="DOE Joint Genome Institute"/>
            <consortium name="Mycorrhizal Genomics Consortium"/>
            <person name="Kohler A."/>
            <person name="Kuo A."/>
            <person name="Nagy L.G."/>
            <person name="Floudas D."/>
            <person name="Copeland A."/>
            <person name="Barry K.W."/>
            <person name="Cichocki N."/>
            <person name="Veneault-Fourrey C."/>
            <person name="LaButti K."/>
            <person name="Lindquist E.A."/>
            <person name="Lipzen A."/>
            <person name="Lundell T."/>
            <person name="Morin E."/>
            <person name="Murat C."/>
            <person name="Riley R."/>
            <person name="Ohm R."/>
            <person name="Sun H."/>
            <person name="Tunlid A."/>
            <person name="Henrissat B."/>
            <person name="Grigoriev I.V."/>
            <person name="Hibbett D.S."/>
            <person name="Martin F."/>
        </authorList>
    </citation>
    <scope>NUCLEOTIDE SEQUENCE [LARGE SCALE GENOMIC DNA]</scope>
    <source>
        <strain evidence="3">441</strain>
    </source>
</reference>
<feature type="non-terminal residue" evidence="2">
    <location>
        <position position="81"/>
    </location>
</feature>
<name>A0A0C9Z7H2_9AGAM</name>
<evidence type="ECO:0000313" key="3">
    <source>
        <dbReference type="Proteomes" id="UP000054018"/>
    </source>
</evidence>
<keyword evidence="3" id="KW-1185">Reference proteome</keyword>
<reference evidence="2 3" key="1">
    <citation type="submission" date="2014-04" db="EMBL/GenBank/DDBJ databases">
        <authorList>
            <consortium name="DOE Joint Genome Institute"/>
            <person name="Kuo A."/>
            <person name="Kohler A."/>
            <person name="Costa M.D."/>
            <person name="Nagy L.G."/>
            <person name="Floudas D."/>
            <person name="Copeland A."/>
            <person name="Barry K.W."/>
            <person name="Cichocki N."/>
            <person name="Veneault-Fourrey C."/>
            <person name="LaButti K."/>
            <person name="Lindquist E.A."/>
            <person name="Lipzen A."/>
            <person name="Lundell T."/>
            <person name="Morin E."/>
            <person name="Murat C."/>
            <person name="Sun H."/>
            <person name="Tunlid A."/>
            <person name="Henrissat B."/>
            <person name="Grigoriev I.V."/>
            <person name="Hibbett D.S."/>
            <person name="Martin F."/>
            <person name="Nordberg H.P."/>
            <person name="Cantor M.N."/>
            <person name="Hua S.X."/>
        </authorList>
    </citation>
    <scope>NUCLEOTIDE SEQUENCE [LARGE SCALE GENOMIC DNA]</scope>
    <source>
        <strain evidence="2 3">441</strain>
    </source>
</reference>
<dbReference type="AlphaFoldDB" id="A0A0C9Z7H2"/>
<feature type="region of interest" description="Disordered" evidence="1">
    <location>
        <begin position="60"/>
        <end position="81"/>
    </location>
</feature>
<dbReference type="HOGENOM" id="CLU_2596664_0_0_1"/>
<sequence>MISELKKRSLARGGISPALFAISIDASFDHVAYSEHHLSDSSATPSSCDWCEAHFITSDKRSDLPQGKGHPGKFTSSFARS</sequence>
<proteinExistence type="predicted"/>
<accession>A0A0C9Z7H2</accession>
<gene>
    <name evidence="2" type="ORF">PISMIDRAFT_680906</name>
</gene>
<evidence type="ECO:0000313" key="2">
    <source>
        <dbReference type="EMBL" id="KIK21944.1"/>
    </source>
</evidence>
<evidence type="ECO:0000256" key="1">
    <source>
        <dbReference type="SAM" id="MobiDB-lite"/>
    </source>
</evidence>
<organism evidence="2 3">
    <name type="scientific">Pisolithus microcarpus 441</name>
    <dbReference type="NCBI Taxonomy" id="765257"/>
    <lineage>
        <taxon>Eukaryota</taxon>
        <taxon>Fungi</taxon>
        <taxon>Dikarya</taxon>
        <taxon>Basidiomycota</taxon>
        <taxon>Agaricomycotina</taxon>
        <taxon>Agaricomycetes</taxon>
        <taxon>Agaricomycetidae</taxon>
        <taxon>Boletales</taxon>
        <taxon>Sclerodermatineae</taxon>
        <taxon>Pisolithaceae</taxon>
        <taxon>Pisolithus</taxon>
    </lineage>
</organism>
<dbReference type="EMBL" id="KN833745">
    <property type="protein sequence ID" value="KIK21944.1"/>
    <property type="molecule type" value="Genomic_DNA"/>
</dbReference>